<name>A0A485M1B7_9ZZZZ</name>
<gene>
    <name evidence="1" type="ORF">SCFA_3140004</name>
</gene>
<sequence>MEKTYAVKITKCLLILTEPELMGCLALQPDIFERAIGRGKRILRAQATAKRQAPKRFGVWELYEALKGNPRYLTLDSIRAVEAMPAEDIRQSVIEFLSAECRG</sequence>
<evidence type="ECO:0000313" key="1">
    <source>
        <dbReference type="EMBL" id="VFU15761.1"/>
    </source>
</evidence>
<proteinExistence type="predicted"/>
<dbReference type="EMBL" id="CAADRN010000240">
    <property type="protein sequence ID" value="VFU15761.1"/>
    <property type="molecule type" value="Genomic_DNA"/>
</dbReference>
<organism evidence="1">
    <name type="scientific">anaerobic digester metagenome</name>
    <dbReference type="NCBI Taxonomy" id="1263854"/>
    <lineage>
        <taxon>unclassified sequences</taxon>
        <taxon>metagenomes</taxon>
        <taxon>ecological metagenomes</taxon>
    </lineage>
</organism>
<accession>A0A485M1B7</accession>
<dbReference type="AlphaFoldDB" id="A0A485M1B7"/>
<reference evidence="1" key="1">
    <citation type="submission" date="2019-03" db="EMBL/GenBank/DDBJ databases">
        <authorList>
            <person name="Hao L."/>
        </authorList>
    </citation>
    <scope>NUCLEOTIDE SEQUENCE</scope>
</reference>
<protein>
    <submittedName>
        <fullName evidence="1">Uncharacterized protein</fullName>
    </submittedName>
</protein>